<comment type="similarity">
    <text evidence="1">Belongs to the N-acetylmuramoyl-L-alanine amidase 2 family.</text>
</comment>
<dbReference type="CDD" id="cd06583">
    <property type="entry name" value="PGRP"/>
    <property type="match status" value="1"/>
</dbReference>
<dbReference type="InterPro" id="IPR036505">
    <property type="entry name" value="Amidase/PGRP_sf"/>
</dbReference>
<comment type="caution">
    <text evidence="4">The sequence shown here is derived from an EMBL/GenBank/DDBJ whole genome shotgun (WGS) entry which is preliminary data.</text>
</comment>
<dbReference type="SMART" id="SM00701">
    <property type="entry name" value="PGRP"/>
    <property type="match status" value="1"/>
</dbReference>
<protein>
    <recommendedName>
        <fullName evidence="5">Peptidoglycan recognition protein family domain-containing protein</fullName>
    </recommendedName>
</protein>
<evidence type="ECO:0000259" key="3">
    <source>
        <dbReference type="SMART" id="SM00701"/>
    </source>
</evidence>
<reference evidence="4" key="1">
    <citation type="journal article" date="2015" name="Nature">
        <title>Complex archaea that bridge the gap between prokaryotes and eukaryotes.</title>
        <authorList>
            <person name="Spang A."/>
            <person name="Saw J.H."/>
            <person name="Jorgensen S.L."/>
            <person name="Zaremba-Niedzwiedzka K."/>
            <person name="Martijn J."/>
            <person name="Lind A.E."/>
            <person name="van Eijk R."/>
            <person name="Schleper C."/>
            <person name="Guy L."/>
            <person name="Ettema T.J."/>
        </authorList>
    </citation>
    <scope>NUCLEOTIDE SEQUENCE</scope>
</reference>
<dbReference type="PROSITE" id="PS51257">
    <property type="entry name" value="PROKAR_LIPOPROTEIN"/>
    <property type="match status" value="1"/>
</dbReference>
<organism evidence="4">
    <name type="scientific">marine sediment metagenome</name>
    <dbReference type="NCBI Taxonomy" id="412755"/>
    <lineage>
        <taxon>unclassified sequences</taxon>
        <taxon>metagenomes</taxon>
        <taxon>ecological metagenomes</taxon>
    </lineage>
</organism>
<dbReference type="InterPro" id="IPR006619">
    <property type="entry name" value="PGRP_domain_met/bac"/>
</dbReference>
<dbReference type="InterPro" id="IPR002502">
    <property type="entry name" value="Amidase_domain"/>
</dbReference>
<dbReference type="PANTHER" id="PTHR11022:SF41">
    <property type="entry name" value="PEPTIDOGLYCAN-RECOGNITION PROTEIN LC-RELATED"/>
    <property type="match status" value="1"/>
</dbReference>
<evidence type="ECO:0000259" key="2">
    <source>
        <dbReference type="SMART" id="SM00644"/>
    </source>
</evidence>
<feature type="domain" description="Peptidoglycan recognition protein family" evidence="3">
    <location>
        <begin position="41"/>
        <end position="176"/>
    </location>
</feature>
<dbReference type="GO" id="GO:0008745">
    <property type="term" value="F:N-acetylmuramoyl-L-alanine amidase activity"/>
    <property type="evidence" value="ECO:0007669"/>
    <property type="project" value="InterPro"/>
</dbReference>
<gene>
    <name evidence="4" type="ORF">LCGC14_2384100</name>
</gene>
<name>A0A0F9CM70_9ZZZZ</name>
<dbReference type="Gene3D" id="3.40.80.10">
    <property type="entry name" value="Peptidoglycan recognition protein-like"/>
    <property type="match status" value="1"/>
</dbReference>
<dbReference type="InterPro" id="IPR015510">
    <property type="entry name" value="PGRP"/>
</dbReference>
<dbReference type="AlphaFoldDB" id="A0A0F9CM70"/>
<evidence type="ECO:0000256" key="1">
    <source>
        <dbReference type="ARBA" id="ARBA00007553"/>
    </source>
</evidence>
<dbReference type="GO" id="GO:0009253">
    <property type="term" value="P:peptidoglycan catabolic process"/>
    <property type="evidence" value="ECO:0007669"/>
    <property type="project" value="InterPro"/>
</dbReference>
<dbReference type="GO" id="GO:0008270">
    <property type="term" value="F:zinc ion binding"/>
    <property type="evidence" value="ECO:0007669"/>
    <property type="project" value="InterPro"/>
</dbReference>
<proteinExistence type="inferred from homology"/>
<evidence type="ECO:0000313" key="4">
    <source>
        <dbReference type="EMBL" id="KKL27542.1"/>
    </source>
</evidence>
<evidence type="ECO:0008006" key="5">
    <source>
        <dbReference type="Google" id="ProtNLM"/>
    </source>
</evidence>
<dbReference type="PANTHER" id="PTHR11022">
    <property type="entry name" value="PEPTIDOGLYCAN RECOGNITION PROTEIN"/>
    <property type="match status" value="1"/>
</dbReference>
<dbReference type="EMBL" id="LAZR01035424">
    <property type="protein sequence ID" value="KKL27542.1"/>
    <property type="molecule type" value="Genomic_DNA"/>
</dbReference>
<dbReference type="SUPFAM" id="SSF55846">
    <property type="entry name" value="N-acetylmuramoyl-L-alanine amidase-like"/>
    <property type="match status" value="1"/>
</dbReference>
<feature type="domain" description="N-acetylmuramoyl-L-alanine amidase" evidence="2">
    <location>
        <begin position="46"/>
        <end position="182"/>
    </location>
</feature>
<dbReference type="Pfam" id="PF01510">
    <property type="entry name" value="Amidase_2"/>
    <property type="match status" value="1"/>
</dbReference>
<dbReference type="SMART" id="SM00644">
    <property type="entry name" value="Ami_2"/>
    <property type="match status" value="1"/>
</dbReference>
<sequence length="194" mass="22604">MVKYKWPYLRILFFVIPILYGCSTPVSMIPPIREDPEIIIPRAVLSEFDKFKIRRWKYIVIHHSASYKGSASSIDKYHRNIKGWENGLGYDFVIGNGRGSRDGQIEVGGRWNKQIKGAHAGDDEYNEYGVGICLIGNFEKNRPTRSQISSLVYLIKYLQRRCNIPKRNVIMHRDIKDTVCPGRRFPHYKLMARL</sequence>
<accession>A0A0F9CM70</accession>